<proteinExistence type="predicted"/>
<organism evidence="2">
    <name type="scientific">Arundo donax</name>
    <name type="common">Giant reed</name>
    <name type="synonym">Donax arundinaceus</name>
    <dbReference type="NCBI Taxonomy" id="35708"/>
    <lineage>
        <taxon>Eukaryota</taxon>
        <taxon>Viridiplantae</taxon>
        <taxon>Streptophyta</taxon>
        <taxon>Embryophyta</taxon>
        <taxon>Tracheophyta</taxon>
        <taxon>Spermatophyta</taxon>
        <taxon>Magnoliopsida</taxon>
        <taxon>Liliopsida</taxon>
        <taxon>Poales</taxon>
        <taxon>Poaceae</taxon>
        <taxon>PACMAD clade</taxon>
        <taxon>Arundinoideae</taxon>
        <taxon>Arundineae</taxon>
        <taxon>Arundo</taxon>
    </lineage>
</organism>
<evidence type="ECO:0000256" key="1">
    <source>
        <dbReference type="SAM" id="Phobius"/>
    </source>
</evidence>
<accession>A0A0A9AET1</accession>
<dbReference type="AlphaFoldDB" id="A0A0A9AET1"/>
<evidence type="ECO:0000313" key="2">
    <source>
        <dbReference type="EMBL" id="JAD50154.1"/>
    </source>
</evidence>
<dbReference type="EMBL" id="GBRH01247741">
    <property type="protein sequence ID" value="JAD50154.1"/>
    <property type="molecule type" value="Transcribed_RNA"/>
</dbReference>
<reference evidence="2" key="2">
    <citation type="journal article" date="2015" name="Data Brief">
        <title>Shoot transcriptome of the giant reed, Arundo donax.</title>
        <authorList>
            <person name="Barrero R.A."/>
            <person name="Guerrero F.D."/>
            <person name="Moolhuijzen P."/>
            <person name="Goolsby J.A."/>
            <person name="Tidwell J."/>
            <person name="Bellgard S.E."/>
            <person name="Bellgard M.I."/>
        </authorList>
    </citation>
    <scope>NUCLEOTIDE SEQUENCE</scope>
    <source>
        <tissue evidence="2">Shoot tissue taken approximately 20 cm above the soil surface</tissue>
    </source>
</reference>
<keyword evidence="1" id="KW-0472">Membrane</keyword>
<sequence length="54" mass="6087">MSTSPCSGSPFFCLCLDAPCCLNNYSSSIFRWQQVVVLVVNIQMTCFMYILILV</sequence>
<protein>
    <submittedName>
        <fullName evidence="2">Uncharacterized protein</fullName>
    </submittedName>
</protein>
<keyword evidence="1" id="KW-0812">Transmembrane</keyword>
<reference evidence="2" key="1">
    <citation type="submission" date="2014-09" db="EMBL/GenBank/DDBJ databases">
        <authorList>
            <person name="Magalhaes I.L.F."/>
            <person name="Oliveira U."/>
            <person name="Santos F.R."/>
            <person name="Vidigal T.H.D.A."/>
            <person name="Brescovit A.D."/>
            <person name="Santos A.J."/>
        </authorList>
    </citation>
    <scope>NUCLEOTIDE SEQUENCE</scope>
    <source>
        <tissue evidence="2">Shoot tissue taken approximately 20 cm above the soil surface</tissue>
    </source>
</reference>
<feature type="transmembrane region" description="Helical" evidence="1">
    <location>
        <begin position="32"/>
        <end position="52"/>
    </location>
</feature>
<name>A0A0A9AET1_ARUDO</name>
<keyword evidence="1" id="KW-1133">Transmembrane helix</keyword>